<protein>
    <submittedName>
        <fullName evidence="1">Uncharacterized protein</fullName>
    </submittedName>
</protein>
<proteinExistence type="predicted"/>
<name>A0A517VDN8_9PLAN</name>
<reference evidence="1 2" key="1">
    <citation type="submission" date="2019-02" db="EMBL/GenBank/DDBJ databases">
        <title>Deep-cultivation of Planctomycetes and their phenomic and genomic characterization uncovers novel biology.</title>
        <authorList>
            <person name="Wiegand S."/>
            <person name="Jogler M."/>
            <person name="Boedeker C."/>
            <person name="Pinto D."/>
            <person name="Vollmers J."/>
            <person name="Rivas-Marin E."/>
            <person name="Kohn T."/>
            <person name="Peeters S.H."/>
            <person name="Heuer A."/>
            <person name="Rast P."/>
            <person name="Oberbeckmann S."/>
            <person name="Bunk B."/>
            <person name="Jeske O."/>
            <person name="Meyerdierks A."/>
            <person name="Storesund J.E."/>
            <person name="Kallscheuer N."/>
            <person name="Luecker S."/>
            <person name="Lage O.M."/>
            <person name="Pohl T."/>
            <person name="Merkel B.J."/>
            <person name="Hornburger P."/>
            <person name="Mueller R.-W."/>
            <person name="Bruemmer F."/>
            <person name="Labrenz M."/>
            <person name="Spormann A.M."/>
            <person name="Op den Camp H."/>
            <person name="Overmann J."/>
            <person name="Amann R."/>
            <person name="Jetten M.S.M."/>
            <person name="Mascher T."/>
            <person name="Medema M.H."/>
            <person name="Devos D.P."/>
            <person name="Kaster A.-K."/>
            <person name="Ovreas L."/>
            <person name="Rohde M."/>
            <person name="Galperin M.Y."/>
            <person name="Jogler C."/>
        </authorList>
    </citation>
    <scope>NUCLEOTIDE SEQUENCE [LARGE SCALE GENOMIC DNA]</scope>
    <source>
        <strain evidence="1 2">Pan161</strain>
    </source>
</reference>
<gene>
    <name evidence="1" type="ORF">Pan161_27670</name>
</gene>
<dbReference type="AlphaFoldDB" id="A0A517VDN8"/>
<accession>A0A517VDN8</accession>
<dbReference type="Proteomes" id="UP000316855">
    <property type="component" value="Chromosome"/>
</dbReference>
<organism evidence="1 2">
    <name type="scientific">Gimesia algae</name>
    <dbReference type="NCBI Taxonomy" id="2527971"/>
    <lineage>
        <taxon>Bacteria</taxon>
        <taxon>Pseudomonadati</taxon>
        <taxon>Planctomycetota</taxon>
        <taxon>Planctomycetia</taxon>
        <taxon>Planctomycetales</taxon>
        <taxon>Planctomycetaceae</taxon>
        <taxon>Gimesia</taxon>
    </lineage>
</organism>
<sequence>MKNIFGVVISADAEPNDKYDHSIHPGISLQTVISRLQDSDYSSPQRFWQECKDRIWMAGLNSYIEGYQSINVGCVTYELPTLEKPNDN</sequence>
<dbReference type="EMBL" id="CP036343">
    <property type="protein sequence ID" value="QDT91112.1"/>
    <property type="molecule type" value="Genomic_DNA"/>
</dbReference>
<dbReference type="KEGG" id="gax:Pan161_27670"/>
<evidence type="ECO:0000313" key="2">
    <source>
        <dbReference type="Proteomes" id="UP000316855"/>
    </source>
</evidence>
<evidence type="ECO:0000313" key="1">
    <source>
        <dbReference type="EMBL" id="QDT91112.1"/>
    </source>
</evidence>
<keyword evidence="2" id="KW-1185">Reference proteome</keyword>